<protein>
    <submittedName>
        <fullName evidence="1">Uncharacterized protein</fullName>
    </submittedName>
</protein>
<reference evidence="1" key="2">
    <citation type="submission" date="2023-01" db="EMBL/GenBank/DDBJ databases">
        <title>Draft genome sequence of Agaribacter marinus strain NBRC 110023.</title>
        <authorList>
            <person name="Sun Q."/>
            <person name="Mori K."/>
        </authorList>
    </citation>
    <scope>NUCLEOTIDE SEQUENCE</scope>
    <source>
        <strain evidence="1">NBRC 110023</strain>
    </source>
</reference>
<dbReference type="Proteomes" id="UP001156601">
    <property type="component" value="Unassembled WGS sequence"/>
</dbReference>
<organism evidence="1 2">
    <name type="scientific">Agaribacter marinus</name>
    <dbReference type="NCBI Taxonomy" id="1431249"/>
    <lineage>
        <taxon>Bacteria</taxon>
        <taxon>Pseudomonadati</taxon>
        <taxon>Pseudomonadota</taxon>
        <taxon>Gammaproteobacteria</taxon>
        <taxon>Alteromonadales</taxon>
        <taxon>Alteromonadaceae</taxon>
        <taxon>Agaribacter</taxon>
    </lineage>
</organism>
<dbReference type="SUPFAM" id="SSF51316">
    <property type="entry name" value="Mss4-like"/>
    <property type="match status" value="1"/>
</dbReference>
<gene>
    <name evidence="1" type="ORF">GCM10007852_12240</name>
</gene>
<keyword evidence="2" id="KW-1185">Reference proteome</keyword>
<dbReference type="AlphaFoldDB" id="A0AA37SYP4"/>
<dbReference type="EMBL" id="BSOT01000005">
    <property type="protein sequence ID" value="GLR70316.1"/>
    <property type="molecule type" value="Genomic_DNA"/>
</dbReference>
<reference evidence="1" key="1">
    <citation type="journal article" date="2014" name="Int. J. Syst. Evol. Microbiol.">
        <title>Complete genome sequence of Corynebacterium casei LMG S-19264T (=DSM 44701T), isolated from a smear-ripened cheese.</title>
        <authorList>
            <consortium name="US DOE Joint Genome Institute (JGI-PGF)"/>
            <person name="Walter F."/>
            <person name="Albersmeier A."/>
            <person name="Kalinowski J."/>
            <person name="Ruckert C."/>
        </authorList>
    </citation>
    <scope>NUCLEOTIDE SEQUENCE</scope>
    <source>
        <strain evidence="1">NBRC 110023</strain>
    </source>
</reference>
<accession>A0AA37SYP4</accession>
<sequence length="44" mass="4967">MEIAIALFDDDIPVKIDAQIYTSYKASWCKLDDGVAIFSEGRKE</sequence>
<evidence type="ECO:0000313" key="1">
    <source>
        <dbReference type="EMBL" id="GLR70316.1"/>
    </source>
</evidence>
<comment type="caution">
    <text evidence="1">The sequence shown here is derived from an EMBL/GenBank/DDBJ whole genome shotgun (WGS) entry which is preliminary data.</text>
</comment>
<dbReference type="InterPro" id="IPR011057">
    <property type="entry name" value="Mss4-like_sf"/>
</dbReference>
<evidence type="ECO:0000313" key="2">
    <source>
        <dbReference type="Proteomes" id="UP001156601"/>
    </source>
</evidence>
<name>A0AA37SYP4_9ALTE</name>
<proteinExistence type="predicted"/>